<reference evidence="3 4" key="1">
    <citation type="submission" date="2024-10" db="EMBL/GenBank/DDBJ databases">
        <title>The Natural Products Discovery Center: Release of the First 8490 Sequenced Strains for Exploring Actinobacteria Biosynthetic Diversity.</title>
        <authorList>
            <person name="Kalkreuter E."/>
            <person name="Kautsar S.A."/>
            <person name="Yang D."/>
            <person name="Bader C.D."/>
            <person name="Teijaro C.N."/>
            <person name="Fluegel L."/>
            <person name="Davis C.M."/>
            <person name="Simpson J.R."/>
            <person name="Lauterbach L."/>
            <person name="Steele A.D."/>
            <person name="Gui C."/>
            <person name="Meng S."/>
            <person name="Li G."/>
            <person name="Viehrig K."/>
            <person name="Ye F."/>
            <person name="Su P."/>
            <person name="Kiefer A.F."/>
            <person name="Nichols A."/>
            <person name="Cepeda A.J."/>
            <person name="Yan W."/>
            <person name="Fan B."/>
            <person name="Jiang Y."/>
            <person name="Adhikari A."/>
            <person name="Zheng C.-J."/>
            <person name="Schuster L."/>
            <person name="Cowan T.M."/>
            <person name="Smanski M.J."/>
            <person name="Chevrette M.G."/>
            <person name="De Carvalho L.P.S."/>
            <person name="Shen B."/>
        </authorList>
    </citation>
    <scope>NUCLEOTIDE SEQUENCE [LARGE SCALE GENOMIC DNA]</scope>
    <source>
        <strain evidence="3 4">NPDC002173</strain>
    </source>
</reference>
<feature type="compositionally biased region" description="Low complexity" evidence="1">
    <location>
        <begin position="26"/>
        <end position="41"/>
    </location>
</feature>
<feature type="region of interest" description="Disordered" evidence="1">
    <location>
        <begin position="26"/>
        <end position="54"/>
    </location>
</feature>
<feature type="signal peptide" evidence="2">
    <location>
        <begin position="1"/>
        <end position="30"/>
    </location>
</feature>
<evidence type="ECO:0000313" key="3">
    <source>
        <dbReference type="EMBL" id="MFF3667536.1"/>
    </source>
</evidence>
<name>A0ABW6SRJ7_9ACTN</name>
<keyword evidence="4" id="KW-1185">Reference proteome</keyword>
<organism evidence="3 4">
    <name type="scientific">Microtetraspora malaysiensis</name>
    <dbReference type="NCBI Taxonomy" id="161358"/>
    <lineage>
        <taxon>Bacteria</taxon>
        <taxon>Bacillati</taxon>
        <taxon>Actinomycetota</taxon>
        <taxon>Actinomycetes</taxon>
        <taxon>Streptosporangiales</taxon>
        <taxon>Streptosporangiaceae</taxon>
        <taxon>Microtetraspora</taxon>
    </lineage>
</organism>
<protein>
    <submittedName>
        <fullName evidence="3">Uncharacterized protein</fullName>
    </submittedName>
</protein>
<evidence type="ECO:0000256" key="1">
    <source>
        <dbReference type="SAM" id="MobiDB-lite"/>
    </source>
</evidence>
<proteinExistence type="predicted"/>
<sequence length="77" mass="7217">MFSARARAGRAATGAAMPFLTLAGAPASQAAPATTTSTGATSVDTPSTGALSPASVVLPMGTTVVPGAGGRTAGVSR</sequence>
<feature type="chain" id="PRO_5047424023" evidence="2">
    <location>
        <begin position="31"/>
        <end position="77"/>
    </location>
</feature>
<dbReference type="RefSeq" id="WP_387412537.1">
    <property type="nucleotide sequence ID" value="NZ_CP191998.1"/>
</dbReference>
<accession>A0ABW6SRJ7</accession>
<evidence type="ECO:0000256" key="2">
    <source>
        <dbReference type="SAM" id="SignalP"/>
    </source>
</evidence>
<evidence type="ECO:0000313" key="4">
    <source>
        <dbReference type="Proteomes" id="UP001602013"/>
    </source>
</evidence>
<comment type="caution">
    <text evidence="3">The sequence shown here is derived from an EMBL/GenBank/DDBJ whole genome shotgun (WGS) entry which is preliminary data.</text>
</comment>
<dbReference type="EMBL" id="JBIASD010000011">
    <property type="protein sequence ID" value="MFF3667536.1"/>
    <property type="molecule type" value="Genomic_DNA"/>
</dbReference>
<gene>
    <name evidence="3" type="ORF">ACFYXI_18220</name>
</gene>
<dbReference type="Proteomes" id="UP001602013">
    <property type="component" value="Unassembled WGS sequence"/>
</dbReference>
<keyword evidence="2" id="KW-0732">Signal</keyword>